<reference evidence="5 6" key="1">
    <citation type="submission" date="2019-12" db="EMBL/GenBank/DDBJ databases">
        <title>Paraburkholderia acidiphila 7Q-K02 sp. nov and Paraburkholderia acidisoli DHF22 sp. nov., two strains isolated from forest soil.</title>
        <authorList>
            <person name="Gao Z."/>
            <person name="Qiu L."/>
        </authorList>
    </citation>
    <scope>NUCLEOTIDE SEQUENCE [LARGE SCALE GENOMIC DNA]</scope>
    <source>
        <strain evidence="5 6">7Q-K02</strain>
    </source>
</reference>
<organism evidence="5 6">
    <name type="scientific">Paraburkholderia acidiphila</name>
    <dbReference type="NCBI Taxonomy" id="2571747"/>
    <lineage>
        <taxon>Bacteria</taxon>
        <taxon>Pseudomonadati</taxon>
        <taxon>Pseudomonadota</taxon>
        <taxon>Betaproteobacteria</taxon>
        <taxon>Burkholderiales</taxon>
        <taxon>Burkholderiaceae</taxon>
        <taxon>Paraburkholderia</taxon>
    </lineage>
</organism>
<sequence>MADFDAVIIGGGHNGLVCANYLAKAGKKVCVLERRNIIGGAAVTEELWPGFRLSVASYWMSLMQPKIMIDLDLVANGVKVLPTAPGIQPFSDGRVLVYWDDAKRTCDEIRQFSPEDAEAYPRFVKHMEGLVVHLRKLLFEVPVDPTTGRFKDVAKALAFAWRFKAIGPRFYDLWDLLTLSAQDFLRRWFVSPQVLAAFGSYVSGASSFFGPKVPGTAYVLARPFIRDSSTAAGPGGLVQGGMGSITQALARIAQKQGVQIKLNATVEKVLVENGKAKGVRLASGETISANIVVSNAASKLLFTELIDRKDVPAEVVDAARRIKTDSSVFKINLALRNLPKWTALEARGLDFNPGSITLAESMDELQANFEAVERGEMCENPYMWIVTPSAFDSTVAPAGFHTMNIMGGHVPYKLKSGPWDEAAHEKLFDIIMTRIERYAPGFRNEVLHKQILVPPDIEAIFNLPGGHVHQGELTIDQTFFRRPIAHYADYRSPITGLYQCGASMHPGGGVTGVPGHNAAKVILSDN</sequence>
<dbReference type="EMBL" id="CP046910">
    <property type="protein sequence ID" value="QGZ56386.1"/>
    <property type="molecule type" value="Genomic_DNA"/>
</dbReference>
<dbReference type="SUPFAM" id="SSF51905">
    <property type="entry name" value="FAD/NAD(P)-binding domain"/>
    <property type="match status" value="1"/>
</dbReference>
<dbReference type="PANTHER" id="PTHR10668">
    <property type="entry name" value="PHYTOENE DEHYDROGENASE"/>
    <property type="match status" value="1"/>
</dbReference>
<name>A0A7Z2G713_9BURK</name>
<dbReference type="Proteomes" id="UP000434209">
    <property type="component" value="Chromosome 2"/>
</dbReference>
<dbReference type="Pfam" id="PF01593">
    <property type="entry name" value="Amino_oxidase"/>
    <property type="match status" value="1"/>
</dbReference>
<dbReference type="Gene3D" id="3.50.50.60">
    <property type="entry name" value="FAD/NAD(P)-binding domain"/>
    <property type="match status" value="2"/>
</dbReference>
<dbReference type="Pfam" id="PF13450">
    <property type="entry name" value="NAD_binding_8"/>
    <property type="match status" value="1"/>
</dbReference>
<feature type="domain" description="Amine oxidase" evidence="4">
    <location>
        <begin position="236"/>
        <end position="384"/>
    </location>
</feature>
<evidence type="ECO:0000256" key="1">
    <source>
        <dbReference type="ARBA" id="ARBA00037217"/>
    </source>
</evidence>
<proteinExistence type="predicted"/>
<keyword evidence="6" id="KW-1185">Reference proteome</keyword>
<dbReference type="RefSeq" id="WP_158759349.1">
    <property type="nucleotide sequence ID" value="NZ_CP046910.1"/>
</dbReference>
<protein>
    <recommendedName>
        <fullName evidence="3">Pyridine nucleotide-disulfide oxidoreductase domain-containing protein 2</fullName>
    </recommendedName>
</protein>
<comment type="function">
    <text evidence="1">Probable oxidoreductase that may play a role as regulator of mitochondrial function.</text>
</comment>
<dbReference type="InterPro" id="IPR036188">
    <property type="entry name" value="FAD/NAD-bd_sf"/>
</dbReference>
<evidence type="ECO:0000256" key="3">
    <source>
        <dbReference type="ARBA" id="ARBA00040298"/>
    </source>
</evidence>
<evidence type="ECO:0000313" key="6">
    <source>
        <dbReference type="Proteomes" id="UP000434209"/>
    </source>
</evidence>
<gene>
    <name evidence="5" type="ORF">FAZ97_15445</name>
</gene>
<evidence type="ECO:0000256" key="2">
    <source>
        <dbReference type="ARBA" id="ARBA00038825"/>
    </source>
</evidence>
<comment type="subunit">
    <text evidence="2">Interacts with COX5B; this interaction may contribute to localize PYROXD2 to the inner face of the inner mitochondrial membrane.</text>
</comment>
<dbReference type="PANTHER" id="PTHR10668:SF103">
    <property type="entry name" value="PYRIDINE NUCLEOTIDE-DISULFIDE OXIDOREDUCTASE DOMAIN-CONTAINING PROTEIN 2"/>
    <property type="match status" value="1"/>
</dbReference>
<dbReference type="OrthoDB" id="9774675at2"/>
<dbReference type="AlphaFoldDB" id="A0A7Z2G713"/>
<evidence type="ECO:0000259" key="4">
    <source>
        <dbReference type="Pfam" id="PF01593"/>
    </source>
</evidence>
<dbReference type="GO" id="GO:0016491">
    <property type="term" value="F:oxidoreductase activity"/>
    <property type="evidence" value="ECO:0007669"/>
    <property type="project" value="InterPro"/>
</dbReference>
<accession>A0A7Z2G713</accession>
<dbReference type="KEGG" id="pacp:FAZ97_15445"/>
<dbReference type="InterPro" id="IPR002937">
    <property type="entry name" value="Amino_oxidase"/>
</dbReference>
<evidence type="ECO:0000313" key="5">
    <source>
        <dbReference type="EMBL" id="QGZ56386.1"/>
    </source>
</evidence>